<dbReference type="GO" id="GO:0003677">
    <property type="term" value="F:DNA binding"/>
    <property type="evidence" value="ECO:0007669"/>
    <property type="project" value="UniProtKB-KW"/>
</dbReference>
<evidence type="ECO:0000256" key="2">
    <source>
        <dbReference type="ARBA" id="ARBA00022908"/>
    </source>
</evidence>
<evidence type="ECO:0000259" key="5">
    <source>
        <dbReference type="PROSITE" id="PS51898"/>
    </source>
</evidence>
<dbReference type="EMBL" id="CP072110">
    <property type="protein sequence ID" value="QTH63358.1"/>
    <property type="molecule type" value="Genomic_DNA"/>
</dbReference>
<dbReference type="PANTHER" id="PTHR30629">
    <property type="entry name" value="PROPHAGE INTEGRASE"/>
    <property type="match status" value="1"/>
</dbReference>
<dbReference type="SUPFAM" id="SSF56349">
    <property type="entry name" value="DNA breaking-rejoining enzymes"/>
    <property type="match status" value="1"/>
</dbReference>
<dbReference type="Gene3D" id="1.10.443.10">
    <property type="entry name" value="Intergrase catalytic core"/>
    <property type="match status" value="1"/>
</dbReference>
<dbReference type="InterPro" id="IPR053876">
    <property type="entry name" value="Phage_int_M"/>
</dbReference>
<proteinExistence type="inferred from homology"/>
<keyword evidence="7" id="KW-1185">Reference proteome</keyword>
<accession>A0A975HHR9</accession>
<feature type="domain" description="Tyr recombinase" evidence="5">
    <location>
        <begin position="197"/>
        <end position="396"/>
    </location>
</feature>
<name>A0A975HHR9_9GAMM</name>
<reference evidence="6" key="1">
    <citation type="submission" date="2021-03" db="EMBL/GenBank/DDBJ databases">
        <title>Description of Psychrosphaera ytuae sp. nov. isolated from deep sea sediment of South China Sea.</title>
        <authorList>
            <person name="Zhang J."/>
            <person name="Xu X.-D."/>
        </authorList>
    </citation>
    <scope>NUCLEOTIDE SEQUENCE</scope>
    <source>
        <strain evidence="6">MTZ26</strain>
    </source>
</reference>
<dbReference type="InterPro" id="IPR002104">
    <property type="entry name" value="Integrase_catalytic"/>
</dbReference>
<dbReference type="InterPro" id="IPR025166">
    <property type="entry name" value="Integrase_DNA_bind_dom"/>
</dbReference>
<evidence type="ECO:0000256" key="1">
    <source>
        <dbReference type="ARBA" id="ARBA00008857"/>
    </source>
</evidence>
<dbReference type="Pfam" id="PF13356">
    <property type="entry name" value="Arm-DNA-bind_3"/>
    <property type="match status" value="1"/>
</dbReference>
<dbReference type="PANTHER" id="PTHR30629:SF2">
    <property type="entry name" value="PROPHAGE INTEGRASE INTS-RELATED"/>
    <property type="match status" value="1"/>
</dbReference>
<dbReference type="Pfam" id="PF00589">
    <property type="entry name" value="Phage_integrase"/>
    <property type="match status" value="1"/>
</dbReference>
<evidence type="ECO:0000313" key="6">
    <source>
        <dbReference type="EMBL" id="QTH63358.1"/>
    </source>
</evidence>
<dbReference type="GO" id="GO:0015074">
    <property type="term" value="P:DNA integration"/>
    <property type="evidence" value="ECO:0007669"/>
    <property type="project" value="UniProtKB-KW"/>
</dbReference>
<dbReference type="Gene3D" id="3.30.160.390">
    <property type="entry name" value="Integrase, DNA-binding domain"/>
    <property type="match status" value="1"/>
</dbReference>
<dbReference type="Pfam" id="PF22022">
    <property type="entry name" value="Phage_int_M"/>
    <property type="match status" value="1"/>
</dbReference>
<dbReference type="InterPro" id="IPR011010">
    <property type="entry name" value="DNA_brk_join_enz"/>
</dbReference>
<dbReference type="RefSeq" id="WP_208831415.1">
    <property type="nucleotide sequence ID" value="NZ_CP072110.1"/>
</dbReference>
<evidence type="ECO:0000256" key="3">
    <source>
        <dbReference type="ARBA" id="ARBA00023125"/>
    </source>
</evidence>
<protein>
    <submittedName>
        <fullName evidence="6">Tyrosine-type recombinase/integrase</fullName>
    </submittedName>
</protein>
<dbReference type="CDD" id="cd00801">
    <property type="entry name" value="INT_P4_C"/>
    <property type="match status" value="1"/>
</dbReference>
<dbReference type="GO" id="GO:0006310">
    <property type="term" value="P:DNA recombination"/>
    <property type="evidence" value="ECO:0007669"/>
    <property type="project" value="UniProtKB-KW"/>
</dbReference>
<dbReference type="PROSITE" id="PS51898">
    <property type="entry name" value="TYR_RECOMBINASE"/>
    <property type="match status" value="1"/>
</dbReference>
<dbReference type="KEGG" id="psym:J1N51_11535"/>
<dbReference type="AlphaFoldDB" id="A0A975HHR9"/>
<dbReference type="InterPro" id="IPR010998">
    <property type="entry name" value="Integrase_recombinase_N"/>
</dbReference>
<organism evidence="6 7">
    <name type="scientific">Psychrosphaera ytuae</name>
    <dbReference type="NCBI Taxonomy" id="2820710"/>
    <lineage>
        <taxon>Bacteria</taxon>
        <taxon>Pseudomonadati</taxon>
        <taxon>Pseudomonadota</taxon>
        <taxon>Gammaproteobacteria</taxon>
        <taxon>Alteromonadales</taxon>
        <taxon>Pseudoalteromonadaceae</taxon>
        <taxon>Psychrosphaera</taxon>
    </lineage>
</organism>
<dbReference type="InterPro" id="IPR013762">
    <property type="entry name" value="Integrase-like_cat_sf"/>
</dbReference>
<dbReference type="Proteomes" id="UP000682739">
    <property type="component" value="Chromosome"/>
</dbReference>
<comment type="similarity">
    <text evidence="1">Belongs to the 'phage' integrase family.</text>
</comment>
<dbReference type="InterPro" id="IPR050808">
    <property type="entry name" value="Phage_Integrase"/>
</dbReference>
<keyword evidence="4" id="KW-0233">DNA recombination</keyword>
<keyword evidence="2" id="KW-0229">DNA integration</keyword>
<sequence>MNDKQIKAFIKSETKGRKAVADNLYIRVQTLGKAYWEVRYSINGKRKFMRIAGGAYPAMSLAIAKLQAALIIQQVREGIDPLAEKVRGKSQSIRVVNELFEDWFNGRSGKLKYPHIEKRYYENEVKPYIGELAIERVNARDIRDIIQTVAKSNRPSIANKTLRLLKKLFNHAIKLDLKGGNPAAAFELSDAGGTEKSRTRALSLDELKVTFEVFRQQSQIFTRDNYIAMALLLCLGVRKTELTAAKWEEFDLENKVWSLDENRNKTSSAIQIPLSDLAIKFLIELKVRAAGSDYLLPARRASKRRAYISDDTLNHALSKLFGEKVDSKKQPYPNYLIRAGIEKFTIHDIRRTFRSLLSELGTPSDIAERCLNHKITGVEGVYNRHDYFDDRKKALQKLSEVIEPFL</sequence>
<evidence type="ECO:0000313" key="7">
    <source>
        <dbReference type="Proteomes" id="UP000682739"/>
    </source>
</evidence>
<keyword evidence="3" id="KW-0238">DNA-binding</keyword>
<dbReference type="Gene3D" id="1.10.150.130">
    <property type="match status" value="1"/>
</dbReference>
<gene>
    <name evidence="6" type="ORF">J1N51_11535</name>
</gene>
<evidence type="ECO:0000256" key="4">
    <source>
        <dbReference type="ARBA" id="ARBA00023172"/>
    </source>
</evidence>
<dbReference type="InterPro" id="IPR038488">
    <property type="entry name" value="Integrase_DNA-bd_sf"/>
</dbReference>